<sequence>MPKDKNQSVAKEPGRIKQMVQIYRTTKEHDRALPFVLLLCFLAPIALSVLLAWLLGGGWISWILWPVTGVLVGILLVMIVLGRRAEKMAYQRIAGQPGAVGAVVQGALRRSWRGSEVPVAVTRNQDAVYRVVGRGGIVLIGEGPAQRTKPLLAAEERKVKRVLPTVQVTRLQVGPDADSVPLEKLSRTLLKIKPVLRRQEVVAVHNRLSSLQSQASPVGIPKGIDPMKVRSQRPR</sequence>
<dbReference type="Pfam" id="PF13829">
    <property type="entry name" value="DUF4191"/>
    <property type="match status" value="1"/>
</dbReference>
<dbReference type="RefSeq" id="WP_200113926.1">
    <property type="nucleotide sequence ID" value="NZ_JAEHOH010000003.1"/>
</dbReference>
<protein>
    <submittedName>
        <fullName evidence="3">DUF4191 domain-containing protein</fullName>
    </submittedName>
</protein>
<dbReference type="Proteomes" id="UP000608530">
    <property type="component" value="Unassembled WGS sequence"/>
</dbReference>
<evidence type="ECO:0000256" key="1">
    <source>
        <dbReference type="SAM" id="MobiDB-lite"/>
    </source>
</evidence>
<feature type="transmembrane region" description="Helical" evidence="2">
    <location>
        <begin position="62"/>
        <end position="82"/>
    </location>
</feature>
<accession>A0A934Q6Q3</accession>
<dbReference type="InterPro" id="IPR025445">
    <property type="entry name" value="DUF4191"/>
</dbReference>
<evidence type="ECO:0000313" key="4">
    <source>
        <dbReference type="Proteomes" id="UP000608530"/>
    </source>
</evidence>
<gene>
    <name evidence="3" type="ORF">JD276_03430</name>
</gene>
<keyword evidence="2" id="KW-0472">Membrane</keyword>
<comment type="caution">
    <text evidence="3">The sequence shown here is derived from an EMBL/GenBank/DDBJ whole genome shotgun (WGS) entry which is preliminary data.</text>
</comment>
<keyword evidence="2" id="KW-0812">Transmembrane</keyword>
<reference evidence="3" key="1">
    <citation type="submission" date="2020-12" db="EMBL/GenBank/DDBJ databases">
        <title>Leucobacter sp. CAS1, isolated from Chromium sludge.</title>
        <authorList>
            <person name="Xu Z."/>
        </authorList>
    </citation>
    <scope>NUCLEOTIDE SEQUENCE</scope>
    <source>
        <strain evidence="3">CSA1</strain>
    </source>
</reference>
<organism evidence="3 4">
    <name type="scientific">Leucobacter chromiisoli</name>
    <dbReference type="NCBI Taxonomy" id="2796471"/>
    <lineage>
        <taxon>Bacteria</taxon>
        <taxon>Bacillati</taxon>
        <taxon>Actinomycetota</taxon>
        <taxon>Actinomycetes</taxon>
        <taxon>Micrococcales</taxon>
        <taxon>Microbacteriaceae</taxon>
        <taxon>Leucobacter</taxon>
    </lineage>
</organism>
<dbReference type="AlphaFoldDB" id="A0A934Q6Q3"/>
<feature type="transmembrane region" description="Helical" evidence="2">
    <location>
        <begin position="32"/>
        <end position="56"/>
    </location>
</feature>
<proteinExistence type="predicted"/>
<keyword evidence="4" id="KW-1185">Reference proteome</keyword>
<evidence type="ECO:0000313" key="3">
    <source>
        <dbReference type="EMBL" id="MBK0418081.1"/>
    </source>
</evidence>
<dbReference type="EMBL" id="JAEHOH010000003">
    <property type="protein sequence ID" value="MBK0418081.1"/>
    <property type="molecule type" value="Genomic_DNA"/>
</dbReference>
<name>A0A934Q6Q3_9MICO</name>
<keyword evidence="2" id="KW-1133">Transmembrane helix</keyword>
<evidence type="ECO:0000256" key="2">
    <source>
        <dbReference type="SAM" id="Phobius"/>
    </source>
</evidence>
<feature type="region of interest" description="Disordered" evidence="1">
    <location>
        <begin position="214"/>
        <end position="235"/>
    </location>
</feature>